<protein>
    <submittedName>
        <fullName evidence="2">Uncharacterized protein</fullName>
    </submittedName>
</protein>
<evidence type="ECO:0000256" key="1">
    <source>
        <dbReference type="SAM" id="MobiDB-lite"/>
    </source>
</evidence>
<dbReference type="EMBL" id="CP136893">
    <property type="protein sequence ID" value="WOL04238.1"/>
    <property type="molecule type" value="Genomic_DNA"/>
</dbReference>
<reference evidence="2 3" key="1">
    <citation type="submission" date="2023-10" db="EMBL/GenBank/DDBJ databases">
        <title>Chromosome-scale genome assembly provides insights into flower coloration mechanisms of Canna indica.</title>
        <authorList>
            <person name="Li C."/>
        </authorList>
    </citation>
    <scope>NUCLEOTIDE SEQUENCE [LARGE SCALE GENOMIC DNA]</scope>
    <source>
        <tissue evidence="2">Flower</tissue>
    </source>
</reference>
<accession>A0AAQ3KBP4</accession>
<sequence>MKLVFALRLWFKSIGHHGVIGHVAACPLGGGVLTFVREAEACHDRLCFLAHLPPTRAQFAAAGLGKKRKGVAGATEGGGGTAAWHVPGAVAGAGLRLHVAAVVGAAVRGGGGGGGEGGDDEEAEPEDGAGAGGGDRKRGGQGEGVGREVEEQEGAVGEE</sequence>
<name>A0AAQ3KBP4_9LILI</name>
<dbReference type="Proteomes" id="UP001327560">
    <property type="component" value="Chromosome 4"/>
</dbReference>
<organism evidence="2 3">
    <name type="scientific">Canna indica</name>
    <name type="common">Indian-shot</name>
    <dbReference type="NCBI Taxonomy" id="4628"/>
    <lineage>
        <taxon>Eukaryota</taxon>
        <taxon>Viridiplantae</taxon>
        <taxon>Streptophyta</taxon>
        <taxon>Embryophyta</taxon>
        <taxon>Tracheophyta</taxon>
        <taxon>Spermatophyta</taxon>
        <taxon>Magnoliopsida</taxon>
        <taxon>Liliopsida</taxon>
        <taxon>Zingiberales</taxon>
        <taxon>Cannaceae</taxon>
        <taxon>Canna</taxon>
    </lineage>
</organism>
<evidence type="ECO:0000313" key="3">
    <source>
        <dbReference type="Proteomes" id="UP001327560"/>
    </source>
</evidence>
<evidence type="ECO:0000313" key="2">
    <source>
        <dbReference type="EMBL" id="WOL04238.1"/>
    </source>
</evidence>
<feature type="compositionally biased region" description="Basic and acidic residues" evidence="1">
    <location>
        <begin position="134"/>
        <end position="149"/>
    </location>
</feature>
<feature type="compositionally biased region" description="Acidic residues" evidence="1">
    <location>
        <begin position="150"/>
        <end position="159"/>
    </location>
</feature>
<keyword evidence="3" id="KW-1185">Reference proteome</keyword>
<dbReference type="AlphaFoldDB" id="A0AAQ3KBP4"/>
<proteinExistence type="predicted"/>
<feature type="compositionally biased region" description="Acidic residues" evidence="1">
    <location>
        <begin position="117"/>
        <end position="127"/>
    </location>
</feature>
<gene>
    <name evidence="2" type="ORF">Cni_G12959</name>
</gene>
<feature type="region of interest" description="Disordered" evidence="1">
    <location>
        <begin position="108"/>
        <end position="159"/>
    </location>
</feature>